<dbReference type="Pfam" id="PF06912">
    <property type="entry name" value="DUF1275"/>
    <property type="match status" value="1"/>
</dbReference>
<accession>A0A2N6SN34</accession>
<dbReference type="PANTHER" id="PTHR37314">
    <property type="entry name" value="SLR0142 PROTEIN"/>
    <property type="match status" value="1"/>
</dbReference>
<gene>
    <name evidence="2" type="ORF">CJ205_04115</name>
</gene>
<dbReference type="RefSeq" id="WP_092084224.1">
    <property type="nucleotide sequence ID" value="NZ_PNFY01000014.1"/>
</dbReference>
<keyword evidence="1" id="KW-0472">Membrane</keyword>
<keyword evidence="1" id="KW-1133">Transmembrane helix</keyword>
<dbReference type="AlphaFoldDB" id="A0A2N6SN34"/>
<dbReference type="Proteomes" id="UP000235682">
    <property type="component" value="Unassembled WGS sequence"/>
</dbReference>
<sequence>MNKLYIVLNHINYALLAIIGGALNTFSLLAFGFTVSHQTGNVTRSVVTSLNHSPERFYYIMLPIVFVIGAFIAGLIFPFPRRHISKRYGGSLLFLGFFLWFIYQLDLTATQQLICLAWMTGFQNSIILYFQGIQIRTTFLSGPLSNFGYLFAQVVKGHLYNLPVVLNQLFIIGCYLIGAGLGVRMQQEQCALTWLSIPYIVTAGIFYYIAYLTKEGHHNERAV</sequence>
<protein>
    <submittedName>
        <fullName evidence="2">DUF1275 domain-containing protein</fullName>
    </submittedName>
</protein>
<dbReference type="STRING" id="84521.SAMN04487994_100526"/>
<dbReference type="OrthoDB" id="270162at2"/>
<feature type="transmembrane region" description="Helical" evidence="1">
    <location>
        <begin position="57"/>
        <end position="76"/>
    </location>
</feature>
<name>A0A2N6SN34_9LACT</name>
<feature type="transmembrane region" description="Helical" evidence="1">
    <location>
        <begin position="12"/>
        <end position="37"/>
    </location>
</feature>
<dbReference type="PANTHER" id="PTHR37314:SF4">
    <property type="entry name" value="UPF0700 TRANSMEMBRANE PROTEIN YOAK"/>
    <property type="match status" value="1"/>
</dbReference>
<feature type="transmembrane region" description="Helical" evidence="1">
    <location>
        <begin position="88"/>
        <end position="105"/>
    </location>
</feature>
<keyword evidence="1" id="KW-0812">Transmembrane</keyword>
<evidence type="ECO:0000313" key="3">
    <source>
        <dbReference type="Proteomes" id="UP000235682"/>
    </source>
</evidence>
<comment type="caution">
    <text evidence="2">The sequence shown here is derived from an EMBL/GenBank/DDBJ whole genome shotgun (WGS) entry which is preliminary data.</text>
</comment>
<feature type="transmembrane region" description="Helical" evidence="1">
    <location>
        <begin position="161"/>
        <end position="183"/>
    </location>
</feature>
<dbReference type="EMBL" id="PNHE01000013">
    <property type="protein sequence ID" value="PMC58456.1"/>
    <property type="molecule type" value="Genomic_DNA"/>
</dbReference>
<keyword evidence="3" id="KW-1185">Reference proteome</keyword>
<reference evidence="2 3" key="1">
    <citation type="submission" date="2017-09" db="EMBL/GenBank/DDBJ databases">
        <title>Bacterial strain isolated from the female urinary microbiota.</title>
        <authorList>
            <person name="Thomas-White K."/>
            <person name="Kumar N."/>
            <person name="Forster S."/>
            <person name="Putonti C."/>
            <person name="Lawley T."/>
            <person name="Wolfe A.J."/>
        </authorList>
    </citation>
    <scope>NUCLEOTIDE SEQUENCE [LARGE SCALE GENOMIC DNA]</scope>
    <source>
        <strain evidence="2 3">UMB0852</strain>
    </source>
</reference>
<proteinExistence type="predicted"/>
<organism evidence="2 3">
    <name type="scientific">Dolosicoccus paucivorans</name>
    <dbReference type="NCBI Taxonomy" id="84521"/>
    <lineage>
        <taxon>Bacteria</taxon>
        <taxon>Bacillati</taxon>
        <taxon>Bacillota</taxon>
        <taxon>Bacilli</taxon>
        <taxon>Lactobacillales</taxon>
        <taxon>Aerococcaceae</taxon>
        <taxon>Dolosicoccus</taxon>
    </lineage>
</organism>
<evidence type="ECO:0000256" key="1">
    <source>
        <dbReference type="SAM" id="Phobius"/>
    </source>
</evidence>
<dbReference type="InterPro" id="IPR010699">
    <property type="entry name" value="DUF1275"/>
</dbReference>
<evidence type="ECO:0000313" key="2">
    <source>
        <dbReference type="EMBL" id="PMC58456.1"/>
    </source>
</evidence>
<feature type="transmembrane region" description="Helical" evidence="1">
    <location>
        <begin position="190"/>
        <end position="210"/>
    </location>
</feature>